<dbReference type="Proteomes" id="UP000012589">
    <property type="component" value="Unassembled WGS sequence"/>
</dbReference>
<comment type="caution">
    <text evidence="7">The sequence shown here is derived from an EMBL/GenBank/DDBJ whole genome shotgun (WGS) entry which is preliminary data.</text>
</comment>
<sequence length="109" mass="12147">MIKITIYRNADKQYVRLHCIGHAGFARAGEDIVCAGVSALVINTLNAMEKLTDETFEADTDQTSGLIDVRFQTPVRHDGKLLLDTLVLGLQDIQNQYGTDYSLLTFKEV</sequence>
<dbReference type="GO" id="GO:0008234">
    <property type="term" value="F:cysteine-type peptidase activity"/>
    <property type="evidence" value="ECO:0007669"/>
    <property type="project" value="UniProtKB-KW"/>
</dbReference>
<evidence type="ECO:0000256" key="2">
    <source>
        <dbReference type="ARBA" id="ARBA00022670"/>
    </source>
</evidence>
<organism evidence="7 8">
    <name type="scientific">Eubacterium plexicaudatum ASF492</name>
    <dbReference type="NCBI Taxonomy" id="1235802"/>
    <lineage>
        <taxon>Bacteria</taxon>
        <taxon>Bacillati</taxon>
        <taxon>Bacillota</taxon>
        <taxon>Clostridia</taxon>
        <taxon>Eubacteriales</taxon>
        <taxon>Eubacteriaceae</taxon>
        <taxon>Eubacterium</taxon>
    </lineage>
</organism>
<keyword evidence="3" id="KW-0378">Hydrolase</keyword>
<evidence type="ECO:0000256" key="6">
    <source>
        <dbReference type="ARBA" id="ARBA00044538"/>
    </source>
</evidence>
<comment type="similarity">
    <text evidence="5">Belongs to the Prp family.</text>
</comment>
<dbReference type="HOGENOM" id="CLU_140910_1_1_9"/>
<evidence type="ECO:0000313" key="8">
    <source>
        <dbReference type="Proteomes" id="UP000012589"/>
    </source>
</evidence>
<dbReference type="STRING" id="1235802.C823_00478"/>
<dbReference type="GO" id="GO:0006508">
    <property type="term" value="P:proteolysis"/>
    <property type="evidence" value="ECO:0007669"/>
    <property type="project" value="UniProtKB-KW"/>
</dbReference>
<dbReference type="CDD" id="cd16332">
    <property type="entry name" value="Prp-like"/>
    <property type="match status" value="1"/>
</dbReference>
<dbReference type="InterPro" id="IPR007422">
    <property type="entry name" value="Peptidase_Prp"/>
</dbReference>
<evidence type="ECO:0000256" key="4">
    <source>
        <dbReference type="ARBA" id="ARBA00022807"/>
    </source>
</evidence>
<dbReference type="PATRIC" id="fig|1235802.3.peg.502"/>
<keyword evidence="8" id="KW-1185">Reference proteome</keyword>
<dbReference type="InterPro" id="IPR036764">
    <property type="entry name" value="Peptidase_Prp_sf"/>
</dbReference>
<name>N2BFE1_9FIRM</name>
<dbReference type="PANTHER" id="PTHR39178">
    <property type="entry name" value="HYPOTHETICAL RIBOSOME-ASSOCIATED PROTEIN"/>
    <property type="match status" value="1"/>
</dbReference>
<evidence type="ECO:0000256" key="5">
    <source>
        <dbReference type="ARBA" id="ARBA00044503"/>
    </source>
</evidence>
<dbReference type="Pfam" id="PF04327">
    <property type="entry name" value="Peptidase_Prp"/>
    <property type="match status" value="1"/>
</dbReference>
<dbReference type="PANTHER" id="PTHR39178:SF1">
    <property type="entry name" value="RIBOSOMAL-PROCESSING CYSTEINE PROTEASE PRP"/>
    <property type="match status" value="1"/>
</dbReference>
<evidence type="ECO:0000256" key="3">
    <source>
        <dbReference type="ARBA" id="ARBA00022801"/>
    </source>
</evidence>
<gene>
    <name evidence="7" type="ORF">C823_00478</name>
</gene>
<evidence type="ECO:0000313" key="7">
    <source>
        <dbReference type="EMBL" id="EMZ37135.1"/>
    </source>
</evidence>
<keyword evidence="4" id="KW-0788">Thiol protease</keyword>
<dbReference type="EMBL" id="AQFT01000014">
    <property type="protein sequence ID" value="EMZ37135.1"/>
    <property type="molecule type" value="Genomic_DNA"/>
</dbReference>
<reference evidence="7 8" key="1">
    <citation type="journal article" date="2014" name="Genome Announc.">
        <title>Draft genome sequences of the altered schaedler flora, a defined bacterial community from gnotobiotic mice.</title>
        <authorList>
            <person name="Wannemuehler M.J."/>
            <person name="Overstreet A.M."/>
            <person name="Ward D.V."/>
            <person name="Phillips G.J."/>
        </authorList>
    </citation>
    <scope>NUCLEOTIDE SEQUENCE [LARGE SCALE GENOMIC DNA]</scope>
    <source>
        <strain evidence="7 8">ASF492</strain>
    </source>
</reference>
<dbReference type="Gene3D" id="3.30.70.1490">
    <property type="entry name" value="Cysteine protease Prp"/>
    <property type="match status" value="1"/>
</dbReference>
<dbReference type="eggNOG" id="COG2868">
    <property type="taxonomic scope" value="Bacteria"/>
</dbReference>
<dbReference type="AlphaFoldDB" id="N2BFE1"/>
<keyword evidence="1" id="KW-0690">Ribosome biogenesis</keyword>
<evidence type="ECO:0000256" key="1">
    <source>
        <dbReference type="ARBA" id="ARBA00022517"/>
    </source>
</evidence>
<dbReference type="GO" id="GO:0042254">
    <property type="term" value="P:ribosome biogenesis"/>
    <property type="evidence" value="ECO:0007669"/>
    <property type="project" value="UniProtKB-KW"/>
</dbReference>
<dbReference type="OrthoDB" id="48998at2"/>
<accession>N2BFE1</accession>
<dbReference type="SUPFAM" id="SSF118010">
    <property type="entry name" value="TM1457-like"/>
    <property type="match status" value="1"/>
</dbReference>
<keyword evidence="2" id="KW-0645">Protease</keyword>
<protein>
    <recommendedName>
        <fullName evidence="6">Ribosomal processing cysteine protease Prp</fullName>
    </recommendedName>
</protein>
<proteinExistence type="inferred from homology"/>